<dbReference type="RefSeq" id="WP_062717761.1">
    <property type="nucleotide sequence ID" value="NZ_KQ948926.1"/>
</dbReference>
<comment type="caution">
    <text evidence="1">The sequence shown here is derived from an EMBL/GenBank/DDBJ whole genome shotgun (WGS) entry which is preliminary data.</text>
</comment>
<protein>
    <submittedName>
        <fullName evidence="1">Uncharacterized protein</fullName>
    </submittedName>
</protein>
<proteinExistence type="predicted"/>
<organism evidence="1 2">
    <name type="scientific">Streptomyces caeruleatus</name>
    <dbReference type="NCBI Taxonomy" id="661399"/>
    <lineage>
        <taxon>Bacteria</taxon>
        <taxon>Bacillati</taxon>
        <taxon>Actinomycetota</taxon>
        <taxon>Actinomycetes</taxon>
        <taxon>Kitasatosporales</taxon>
        <taxon>Streptomycetaceae</taxon>
        <taxon>Streptomyces</taxon>
    </lineage>
</organism>
<evidence type="ECO:0000313" key="1">
    <source>
        <dbReference type="EMBL" id="KUO04571.1"/>
    </source>
</evidence>
<name>A0A101U5H4_9ACTN</name>
<dbReference type="Proteomes" id="UP000053429">
    <property type="component" value="Unassembled WGS sequence"/>
</dbReference>
<dbReference type="OrthoDB" id="4170986at2"/>
<reference evidence="1 2" key="1">
    <citation type="submission" date="2015-10" db="EMBL/GenBank/DDBJ databases">
        <title>Draft genome sequence of Streptomyces caeruleatus NRRL B-24802, type strain for the species Streptomyces caeruleatus.</title>
        <authorList>
            <person name="Ruckert C."/>
            <person name="Winkler A."/>
            <person name="Kalinowski J."/>
            <person name="Kampfer P."/>
            <person name="Glaeser S."/>
        </authorList>
    </citation>
    <scope>NUCLEOTIDE SEQUENCE [LARGE SCALE GENOMIC DNA]</scope>
    <source>
        <strain evidence="1 2">NRRL B-24802</strain>
    </source>
</reference>
<sequence>MNPDPKADEWEQALARAGLIAAADQPPALCTEAHWDYVGIRGVLAVVLQALAQQTGRTPEDVPLEVLQRHCERGPGHVRDLAVVLVGDSLAYSLDTDPAAPVPAAGDPARATWLWLTRLWPPEPPDDVDGLPPSRPRPRWDGMPRGIARGNPGAAVDLLPLSAADAATAAMNAM</sequence>
<dbReference type="EMBL" id="LMWY01000011">
    <property type="protein sequence ID" value="KUO04571.1"/>
    <property type="molecule type" value="Genomic_DNA"/>
</dbReference>
<gene>
    <name evidence="1" type="ORF">AQJ67_10165</name>
</gene>
<evidence type="ECO:0000313" key="2">
    <source>
        <dbReference type="Proteomes" id="UP000053429"/>
    </source>
</evidence>
<dbReference type="AlphaFoldDB" id="A0A101U5H4"/>
<keyword evidence="2" id="KW-1185">Reference proteome</keyword>
<dbReference type="STRING" id="661399.AQJ67_10165"/>
<accession>A0A101U5H4</accession>